<name>A0A392QAF9_9FABA</name>
<organism evidence="1 2">
    <name type="scientific">Trifolium medium</name>
    <dbReference type="NCBI Taxonomy" id="97028"/>
    <lineage>
        <taxon>Eukaryota</taxon>
        <taxon>Viridiplantae</taxon>
        <taxon>Streptophyta</taxon>
        <taxon>Embryophyta</taxon>
        <taxon>Tracheophyta</taxon>
        <taxon>Spermatophyta</taxon>
        <taxon>Magnoliopsida</taxon>
        <taxon>eudicotyledons</taxon>
        <taxon>Gunneridae</taxon>
        <taxon>Pentapetalae</taxon>
        <taxon>rosids</taxon>
        <taxon>fabids</taxon>
        <taxon>Fabales</taxon>
        <taxon>Fabaceae</taxon>
        <taxon>Papilionoideae</taxon>
        <taxon>50 kb inversion clade</taxon>
        <taxon>NPAAA clade</taxon>
        <taxon>Hologalegina</taxon>
        <taxon>IRL clade</taxon>
        <taxon>Trifolieae</taxon>
        <taxon>Trifolium</taxon>
    </lineage>
</organism>
<dbReference type="Proteomes" id="UP000265520">
    <property type="component" value="Unassembled WGS sequence"/>
</dbReference>
<feature type="non-terminal residue" evidence="1">
    <location>
        <position position="45"/>
    </location>
</feature>
<evidence type="ECO:0000313" key="1">
    <source>
        <dbReference type="EMBL" id="MCI21363.1"/>
    </source>
</evidence>
<dbReference type="AlphaFoldDB" id="A0A392QAF9"/>
<dbReference type="EMBL" id="LXQA010124512">
    <property type="protein sequence ID" value="MCI21363.1"/>
    <property type="molecule type" value="Genomic_DNA"/>
</dbReference>
<proteinExistence type="predicted"/>
<reference evidence="1 2" key="1">
    <citation type="journal article" date="2018" name="Front. Plant Sci.">
        <title>Red Clover (Trifolium pratense) and Zigzag Clover (T. medium) - A Picture of Genomic Similarities and Differences.</title>
        <authorList>
            <person name="Dluhosova J."/>
            <person name="Istvanek J."/>
            <person name="Nedelnik J."/>
            <person name="Repkova J."/>
        </authorList>
    </citation>
    <scope>NUCLEOTIDE SEQUENCE [LARGE SCALE GENOMIC DNA]</scope>
    <source>
        <strain evidence="2">cv. 10/8</strain>
        <tissue evidence="1">Leaf</tissue>
    </source>
</reference>
<evidence type="ECO:0000313" key="2">
    <source>
        <dbReference type="Proteomes" id="UP000265520"/>
    </source>
</evidence>
<keyword evidence="2" id="KW-1185">Reference proteome</keyword>
<comment type="caution">
    <text evidence="1">The sequence shown here is derived from an EMBL/GenBank/DDBJ whole genome shotgun (WGS) entry which is preliminary data.</text>
</comment>
<sequence length="45" mass="5057">MKIVTLNMRGWGSSAKRRKLSQFLKAGGLLLLWNSGIFSLNHVIN</sequence>
<protein>
    <submittedName>
        <fullName evidence="1">Uncharacterized protein</fullName>
    </submittedName>
</protein>
<accession>A0A392QAF9</accession>